<organism evidence="9">
    <name type="scientific">Sesamum radiatum</name>
    <name type="common">Black benniseed</name>
    <dbReference type="NCBI Taxonomy" id="300843"/>
    <lineage>
        <taxon>Eukaryota</taxon>
        <taxon>Viridiplantae</taxon>
        <taxon>Streptophyta</taxon>
        <taxon>Embryophyta</taxon>
        <taxon>Tracheophyta</taxon>
        <taxon>Spermatophyta</taxon>
        <taxon>Magnoliopsida</taxon>
        <taxon>eudicotyledons</taxon>
        <taxon>Gunneridae</taxon>
        <taxon>Pentapetalae</taxon>
        <taxon>asterids</taxon>
        <taxon>lamiids</taxon>
        <taxon>Lamiales</taxon>
        <taxon>Pedaliaceae</taxon>
        <taxon>Sesamum</taxon>
    </lineage>
</organism>
<evidence type="ECO:0000256" key="7">
    <source>
        <dbReference type="SAM" id="MobiDB-lite"/>
    </source>
</evidence>
<keyword evidence="4 6" id="KW-0804">Transcription</keyword>
<evidence type="ECO:0000256" key="1">
    <source>
        <dbReference type="ARBA" id="ARBA00004123"/>
    </source>
</evidence>
<dbReference type="PANTHER" id="PTHR33057:SF110">
    <property type="entry name" value="TRANSCRIPTION REPRESSOR"/>
    <property type="match status" value="1"/>
</dbReference>
<comment type="caution">
    <text evidence="9">The sequence shown here is derived from an EMBL/GenBank/DDBJ whole genome shotgun (WGS) entry which is preliminary data.</text>
</comment>
<feature type="region of interest" description="Disordered" evidence="7">
    <location>
        <begin position="1"/>
        <end position="41"/>
    </location>
</feature>
<evidence type="ECO:0000256" key="2">
    <source>
        <dbReference type="ARBA" id="ARBA00022491"/>
    </source>
</evidence>
<reference evidence="9" key="1">
    <citation type="submission" date="2020-06" db="EMBL/GenBank/DDBJ databases">
        <authorList>
            <person name="Li T."/>
            <person name="Hu X."/>
            <person name="Zhang T."/>
            <person name="Song X."/>
            <person name="Zhang H."/>
            <person name="Dai N."/>
            <person name="Sheng W."/>
            <person name="Hou X."/>
            <person name="Wei L."/>
        </authorList>
    </citation>
    <scope>NUCLEOTIDE SEQUENCE</scope>
    <source>
        <strain evidence="9">G02</strain>
        <tissue evidence="9">Leaf</tissue>
    </source>
</reference>
<name>A0AAW2KEZ6_SESRA</name>
<evidence type="ECO:0000259" key="8">
    <source>
        <dbReference type="PROSITE" id="PS51754"/>
    </source>
</evidence>
<evidence type="ECO:0000256" key="5">
    <source>
        <dbReference type="ARBA" id="ARBA00023242"/>
    </source>
</evidence>
<dbReference type="AlphaFoldDB" id="A0AAW2KEZ6"/>
<dbReference type="PANTHER" id="PTHR33057">
    <property type="entry name" value="TRANSCRIPTION REPRESSOR OFP7-RELATED"/>
    <property type="match status" value="1"/>
</dbReference>
<dbReference type="Pfam" id="PF04844">
    <property type="entry name" value="Ovate"/>
    <property type="match status" value="1"/>
</dbReference>
<dbReference type="InterPro" id="IPR038933">
    <property type="entry name" value="Ovate"/>
</dbReference>
<keyword evidence="2 6" id="KW-0678">Repressor</keyword>
<dbReference type="InterPro" id="IPR006458">
    <property type="entry name" value="Ovate_C"/>
</dbReference>
<dbReference type="GO" id="GO:0005634">
    <property type="term" value="C:nucleus"/>
    <property type="evidence" value="ECO:0007669"/>
    <property type="project" value="UniProtKB-SubCell"/>
</dbReference>
<gene>
    <name evidence="9" type="ORF">Sradi_6319200</name>
</gene>
<protein>
    <recommendedName>
        <fullName evidence="6">Transcription repressor</fullName>
    </recommendedName>
    <alternativeName>
        <fullName evidence="6">Ovate family protein</fullName>
    </alternativeName>
</protein>
<accession>A0AAW2KEZ6</accession>
<keyword evidence="5 6" id="KW-0539">Nucleus</keyword>
<feature type="domain" description="OVATE" evidence="8">
    <location>
        <begin position="65"/>
        <end position="127"/>
    </location>
</feature>
<comment type="subcellular location">
    <subcellularLocation>
        <location evidence="1 6">Nucleus</location>
    </subcellularLocation>
</comment>
<comment type="function">
    <text evidence="6">Transcriptional repressor that regulates multiple aspects of plant growth and development.</text>
</comment>
<dbReference type="GO" id="GO:0045892">
    <property type="term" value="P:negative regulation of DNA-templated transcription"/>
    <property type="evidence" value="ECO:0007669"/>
    <property type="project" value="UniProtKB-UniRule"/>
</dbReference>
<evidence type="ECO:0000313" key="9">
    <source>
        <dbReference type="EMBL" id="KAL0304511.1"/>
    </source>
</evidence>
<proteinExistence type="predicted"/>
<dbReference type="EMBL" id="JACGWJ010000029">
    <property type="protein sequence ID" value="KAL0304511.1"/>
    <property type="molecule type" value="Genomic_DNA"/>
</dbReference>
<evidence type="ECO:0000256" key="6">
    <source>
        <dbReference type="RuleBase" id="RU367028"/>
    </source>
</evidence>
<evidence type="ECO:0000256" key="4">
    <source>
        <dbReference type="ARBA" id="ARBA00023163"/>
    </source>
</evidence>
<evidence type="ECO:0000256" key="3">
    <source>
        <dbReference type="ARBA" id="ARBA00023015"/>
    </source>
</evidence>
<keyword evidence="3 6" id="KW-0805">Transcription regulation</keyword>
<sequence length="129" mass="14466">MSKIQNEEESRCSSSSSRSLTMATKKLPYRKYQGGGGRRRWSGVSFSAKLPDDVAGGAFRDCICAVKYSSNPFSDIRESIIQVMENVGGIGEWEWDQMEELIYCYIALNSPRLHTFIQDAFLSLSFSAS</sequence>
<feature type="compositionally biased region" description="Basic and acidic residues" evidence="7">
    <location>
        <begin position="1"/>
        <end position="11"/>
    </location>
</feature>
<reference evidence="9" key="2">
    <citation type="journal article" date="2024" name="Plant">
        <title>Genomic evolution and insights into agronomic trait innovations of Sesamum species.</title>
        <authorList>
            <person name="Miao H."/>
            <person name="Wang L."/>
            <person name="Qu L."/>
            <person name="Liu H."/>
            <person name="Sun Y."/>
            <person name="Le M."/>
            <person name="Wang Q."/>
            <person name="Wei S."/>
            <person name="Zheng Y."/>
            <person name="Lin W."/>
            <person name="Duan Y."/>
            <person name="Cao H."/>
            <person name="Xiong S."/>
            <person name="Wang X."/>
            <person name="Wei L."/>
            <person name="Li C."/>
            <person name="Ma Q."/>
            <person name="Ju M."/>
            <person name="Zhao R."/>
            <person name="Li G."/>
            <person name="Mu C."/>
            <person name="Tian Q."/>
            <person name="Mei H."/>
            <person name="Zhang T."/>
            <person name="Gao T."/>
            <person name="Zhang H."/>
        </authorList>
    </citation>
    <scope>NUCLEOTIDE SEQUENCE</scope>
    <source>
        <strain evidence="9">G02</strain>
    </source>
</reference>
<dbReference type="PROSITE" id="PS51754">
    <property type="entry name" value="OVATE"/>
    <property type="match status" value="1"/>
</dbReference>